<comment type="cofactor">
    <cofactor evidence="1">
        <name>a divalent metal cation</name>
        <dbReference type="ChEBI" id="CHEBI:60240"/>
    </cofactor>
</comment>
<dbReference type="PANTHER" id="PTHR23080:SF143">
    <property type="entry name" value="SI:DKEY-56D12.4"/>
    <property type="match status" value="1"/>
</dbReference>
<evidence type="ECO:0000256" key="1">
    <source>
        <dbReference type="ARBA" id="ARBA00001968"/>
    </source>
</evidence>
<accession>A0A2S2R4Z5</accession>
<gene>
    <name evidence="4" type="ORF">g.108498</name>
</gene>
<organism evidence="4">
    <name type="scientific">Sipha flava</name>
    <name type="common">yellow sugarcane aphid</name>
    <dbReference type="NCBI Taxonomy" id="143950"/>
    <lineage>
        <taxon>Eukaryota</taxon>
        <taxon>Metazoa</taxon>
        <taxon>Ecdysozoa</taxon>
        <taxon>Arthropoda</taxon>
        <taxon>Hexapoda</taxon>
        <taxon>Insecta</taxon>
        <taxon>Pterygota</taxon>
        <taxon>Neoptera</taxon>
        <taxon>Paraneoptera</taxon>
        <taxon>Hemiptera</taxon>
        <taxon>Sternorrhyncha</taxon>
        <taxon>Aphidomorpha</taxon>
        <taxon>Aphidoidea</taxon>
        <taxon>Aphididae</taxon>
        <taxon>Sipha</taxon>
    </lineage>
</organism>
<keyword evidence="2" id="KW-0479">Metal-binding</keyword>
<name>A0A2S2R4Z5_9HEMI</name>
<protein>
    <recommendedName>
        <fullName evidence="3">DDE Tnp4 domain-containing protein</fullName>
    </recommendedName>
</protein>
<evidence type="ECO:0000259" key="3">
    <source>
        <dbReference type="Pfam" id="PF13359"/>
    </source>
</evidence>
<proteinExistence type="predicted"/>
<dbReference type="AlphaFoldDB" id="A0A2S2R4Z5"/>
<dbReference type="OrthoDB" id="6620488at2759"/>
<evidence type="ECO:0000256" key="2">
    <source>
        <dbReference type="ARBA" id="ARBA00022723"/>
    </source>
</evidence>
<feature type="domain" description="DDE Tnp4" evidence="3">
    <location>
        <begin position="1"/>
        <end position="112"/>
    </location>
</feature>
<reference evidence="4" key="1">
    <citation type="submission" date="2018-04" db="EMBL/GenBank/DDBJ databases">
        <title>Transcriptome assembly of Sipha flava.</title>
        <authorList>
            <person name="Scully E.D."/>
            <person name="Geib S.M."/>
            <person name="Palmer N.A."/>
            <person name="Koch K."/>
            <person name="Bradshaw J."/>
            <person name="Heng-Moss T."/>
            <person name="Sarath G."/>
        </authorList>
    </citation>
    <scope>NUCLEOTIDE SEQUENCE</scope>
</reference>
<dbReference type="InterPro" id="IPR027806">
    <property type="entry name" value="HARBI1_dom"/>
</dbReference>
<dbReference type="Pfam" id="PF13359">
    <property type="entry name" value="DDE_Tnp_4"/>
    <property type="match status" value="1"/>
</dbReference>
<evidence type="ECO:0000313" key="4">
    <source>
        <dbReference type="EMBL" id="MBY85034.1"/>
    </source>
</evidence>
<dbReference type="PANTHER" id="PTHR23080">
    <property type="entry name" value="THAP DOMAIN PROTEIN"/>
    <property type="match status" value="1"/>
</dbReference>
<dbReference type="EMBL" id="GGMS01015831">
    <property type="protein sequence ID" value="MBY85034.1"/>
    <property type="molecule type" value="Transcribed_RNA"/>
</dbReference>
<dbReference type="GO" id="GO:0046872">
    <property type="term" value="F:metal ion binding"/>
    <property type="evidence" value="ECO:0007669"/>
    <property type="project" value="UniProtKB-KW"/>
</dbReference>
<sequence>MYSRYKNAYTVKVLIAITPNGLICFLSKCYGGKASDTFIINDSGFLLKLESEDEVLADKGFSGIKVPCDEKQSILVMPPILHNGRFTEEEVIKTYNVASVHIHIERVFARSKITRV</sequence>